<name>A0ABD5QFE3_9EURY</name>
<gene>
    <name evidence="5" type="ORF">ACFPFO_11180</name>
</gene>
<accession>A0ABD5QFE3</accession>
<dbReference type="Pfam" id="PF22725">
    <property type="entry name" value="GFO_IDH_MocA_C3"/>
    <property type="match status" value="1"/>
</dbReference>
<evidence type="ECO:0000259" key="3">
    <source>
        <dbReference type="Pfam" id="PF01408"/>
    </source>
</evidence>
<sequence>MRFGILSTADIATGSMIPAIEDSPHTVAAIASRDEERAREAADGIDAAPETYGSYEALFDADIDAVYNPLPNALHAQWSRRAADAGLDVLCEKPLAVDTEEAEALFDHCADEGVALMEAFMYQFHPRTERAREIVREELETVRNVASTFTFSLRGDPDDIRLSPELAGGSLMDVGCYPVSAARGFLGEPERASAHALDTRDCGVDTELAARLEYDEAHAQLRCGFDTPHRQCYRVDAENGWLAAENVYNPSGADVSITYSVEGEERTEEFEGVDAYRLEVEAFADAVESGDEPPIGREETLANMRVIDAIYGSADRGERVPVDE</sequence>
<feature type="domain" description="GFO/IDH/MocA-like oxidoreductase" evidence="4">
    <location>
        <begin position="130"/>
        <end position="242"/>
    </location>
</feature>
<dbReference type="InterPro" id="IPR055170">
    <property type="entry name" value="GFO_IDH_MocA-like_dom"/>
</dbReference>
<evidence type="ECO:0000313" key="5">
    <source>
        <dbReference type="EMBL" id="MFC4988309.1"/>
    </source>
</evidence>
<dbReference type="GO" id="GO:0016491">
    <property type="term" value="F:oxidoreductase activity"/>
    <property type="evidence" value="ECO:0007669"/>
    <property type="project" value="UniProtKB-KW"/>
</dbReference>
<proteinExistence type="inferred from homology"/>
<dbReference type="PANTHER" id="PTHR22604">
    <property type="entry name" value="OXIDOREDUCTASES"/>
    <property type="match status" value="1"/>
</dbReference>
<evidence type="ECO:0000259" key="4">
    <source>
        <dbReference type="Pfam" id="PF22725"/>
    </source>
</evidence>
<dbReference type="RefSeq" id="WP_224827149.1">
    <property type="nucleotide sequence ID" value="NZ_JAIVEF010000001.1"/>
</dbReference>
<dbReference type="SUPFAM" id="SSF51735">
    <property type="entry name" value="NAD(P)-binding Rossmann-fold domains"/>
    <property type="match status" value="1"/>
</dbReference>
<keyword evidence="2" id="KW-0560">Oxidoreductase</keyword>
<feature type="domain" description="Gfo/Idh/MocA-like oxidoreductase N-terminal" evidence="3">
    <location>
        <begin position="21"/>
        <end position="119"/>
    </location>
</feature>
<dbReference type="EMBL" id="JBHSJG010000036">
    <property type="protein sequence ID" value="MFC4988309.1"/>
    <property type="molecule type" value="Genomic_DNA"/>
</dbReference>
<dbReference type="Gene3D" id="3.30.360.10">
    <property type="entry name" value="Dihydrodipicolinate Reductase, domain 2"/>
    <property type="match status" value="1"/>
</dbReference>
<evidence type="ECO:0000256" key="1">
    <source>
        <dbReference type="ARBA" id="ARBA00010928"/>
    </source>
</evidence>
<reference evidence="5 6" key="1">
    <citation type="journal article" date="2019" name="Int. J. Syst. Evol. Microbiol.">
        <title>The Global Catalogue of Microorganisms (GCM) 10K type strain sequencing project: providing services to taxonomists for standard genome sequencing and annotation.</title>
        <authorList>
            <consortium name="The Broad Institute Genomics Platform"/>
            <consortium name="The Broad Institute Genome Sequencing Center for Infectious Disease"/>
            <person name="Wu L."/>
            <person name="Ma J."/>
        </authorList>
    </citation>
    <scope>NUCLEOTIDE SEQUENCE [LARGE SCALE GENOMIC DNA]</scope>
    <source>
        <strain evidence="5 6">CGMCC 1.15824</strain>
    </source>
</reference>
<dbReference type="Pfam" id="PF01408">
    <property type="entry name" value="GFO_IDH_MocA"/>
    <property type="match status" value="1"/>
</dbReference>
<comment type="caution">
    <text evidence="5">The sequence shown here is derived from an EMBL/GenBank/DDBJ whole genome shotgun (WGS) entry which is preliminary data.</text>
</comment>
<comment type="similarity">
    <text evidence="1">Belongs to the Gfo/Idh/MocA family.</text>
</comment>
<evidence type="ECO:0000313" key="6">
    <source>
        <dbReference type="Proteomes" id="UP001595925"/>
    </source>
</evidence>
<dbReference type="InterPro" id="IPR000683">
    <property type="entry name" value="Gfo/Idh/MocA-like_OxRdtase_N"/>
</dbReference>
<keyword evidence="6" id="KW-1185">Reference proteome</keyword>
<organism evidence="5 6">
    <name type="scientific">Saliphagus infecundisoli</name>
    <dbReference type="NCBI Taxonomy" id="1849069"/>
    <lineage>
        <taxon>Archaea</taxon>
        <taxon>Methanobacteriati</taxon>
        <taxon>Methanobacteriota</taxon>
        <taxon>Stenosarchaea group</taxon>
        <taxon>Halobacteria</taxon>
        <taxon>Halobacteriales</taxon>
        <taxon>Natrialbaceae</taxon>
        <taxon>Saliphagus</taxon>
    </lineage>
</organism>
<dbReference type="PANTHER" id="PTHR22604:SF105">
    <property type="entry name" value="TRANS-1,2-DIHYDROBENZENE-1,2-DIOL DEHYDROGENASE"/>
    <property type="match status" value="1"/>
</dbReference>
<protein>
    <submittedName>
        <fullName evidence="5">Gfo/Idh/MocA family protein</fullName>
    </submittedName>
</protein>
<dbReference type="Gene3D" id="3.40.50.720">
    <property type="entry name" value="NAD(P)-binding Rossmann-like Domain"/>
    <property type="match status" value="1"/>
</dbReference>
<dbReference type="Proteomes" id="UP001595925">
    <property type="component" value="Unassembled WGS sequence"/>
</dbReference>
<dbReference type="AlphaFoldDB" id="A0ABD5QFE3"/>
<dbReference type="SUPFAM" id="SSF55347">
    <property type="entry name" value="Glyceraldehyde-3-phosphate dehydrogenase-like, C-terminal domain"/>
    <property type="match status" value="1"/>
</dbReference>
<dbReference type="InterPro" id="IPR050984">
    <property type="entry name" value="Gfo/Idh/MocA_domain"/>
</dbReference>
<dbReference type="InterPro" id="IPR036291">
    <property type="entry name" value="NAD(P)-bd_dom_sf"/>
</dbReference>
<evidence type="ECO:0000256" key="2">
    <source>
        <dbReference type="ARBA" id="ARBA00023002"/>
    </source>
</evidence>